<reference evidence="2" key="1">
    <citation type="journal article" date="2005" name="Nature">
        <title>Sequencing of Aspergillus nidulans and comparative analysis with A. fumigatus and A. oryzae.</title>
        <authorList>
            <person name="Galagan J.E."/>
            <person name="Calvo S.E."/>
            <person name="Cuomo C."/>
            <person name="Ma L.J."/>
            <person name="Wortman J.R."/>
            <person name="Batzoglou S."/>
            <person name="Lee S.I."/>
            <person name="Basturkmen M."/>
            <person name="Spevak C.C."/>
            <person name="Clutterbuck J."/>
            <person name="Kapitonov V."/>
            <person name="Jurka J."/>
            <person name="Scazzocchio C."/>
            <person name="Farman M."/>
            <person name="Butler J."/>
            <person name="Purcell S."/>
            <person name="Harris S."/>
            <person name="Braus G.H."/>
            <person name="Draht O."/>
            <person name="Busch S."/>
            <person name="D'Enfert C."/>
            <person name="Bouchier C."/>
            <person name="Goldman G.H."/>
            <person name="Bell-Pedersen D."/>
            <person name="Griffiths-Jones S."/>
            <person name="Doonan J.H."/>
            <person name="Yu J."/>
            <person name="Vienken K."/>
            <person name="Pain A."/>
            <person name="Freitag M."/>
            <person name="Selker E.U."/>
            <person name="Archer D.B."/>
            <person name="Penalva M.A."/>
            <person name="Oakley B.R."/>
            <person name="Momany M."/>
            <person name="Tanaka T."/>
            <person name="Kumagai T."/>
            <person name="Asai K."/>
            <person name="Machida M."/>
            <person name="Nierman W.C."/>
            <person name="Denning D.W."/>
            <person name="Caddick M."/>
            <person name="Hynes M."/>
            <person name="Paoletti M."/>
            <person name="Fischer R."/>
            <person name="Miller B."/>
            <person name="Dyer P."/>
            <person name="Sachs M.S."/>
            <person name="Osmani S.A."/>
            <person name="Birren B.W."/>
        </authorList>
    </citation>
    <scope>NUCLEOTIDE SEQUENCE [LARGE SCALE GENOMIC DNA]</scope>
    <source>
        <strain evidence="2">FGSC A4 / ATCC 38163 / CBS 112.46 / NRRL 194 / M139</strain>
    </source>
</reference>
<dbReference type="GeneID" id="74897121"/>
<evidence type="ECO:0000313" key="1">
    <source>
        <dbReference type="EMBL" id="CBF78662.1"/>
    </source>
</evidence>
<dbReference type="HOGENOM" id="CLU_2372789_0_0_1"/>
<dbReference type="KEGG" id="ani:ANIA_11553"/>
<reference evidence="2" key="2">
    <citation type="journal article" date="2009" name="Fungal Genet. Biol.">
        <title>The 2008 update of the Aspergillus nidulans genome annotation: a community effort.</title>
        <authorList>
            <person name="Wortman J.R."/>
            <person name="Gilsenan J.M."/>
            <person name="Joardar V."/>
            <person name="Deegan J."/>
            <person name="Clutterbuck J."/>
            <person name="Andersen M.R."/>
            <person name="Archer D."/>
            <person name="Bencina M."/>
            <person name="Braus G."/>
            <person name="Coutinho P."/>
            <person name="von Dohren H."/>
            <person name="Doonan J."/>
            <person name="Driessen A.J."/>
            <person name="Durek P."/>
            <person name="Espeso E."/>
            <person name="Fekete E."/>
            <person name="Flipphi M."/>
            <person name="Estrada C.G."/>
            <person name="Geysens S."/>
            <person name="Goldman G."/>
            <person name="de Groot P.W."/>
            <person name="Hansen K."/>
            <person name="Harris S.D."/>
            <person name="Heinekamp T."/>
            <person name="Helmstaedt K."/>
            <person name="Henrissat B."/>
            <person name="Hofmann G."/>
            <person name="Homan T."/>
            <person name="Horio T."/>
            <person name="Horiuchi H."/>
            <person name="James S."/>
            <person name="Jones M."/>
            <person name="Karaffa L."/>
            <person name="Karanyi Z."/>
            <person name="Kato M."/>
            <person name="Keller N."/>
            <person name="Kelly D.E."/>
            <person name="Kiel J.A."/>
            <person name="Kim J.M."/>
            <person name="van der Klei I.J."/>
            <person name="Klis F.M."/>
            <person name="Kovalchuk A."/>
            <person name="Krasevec N."/>
            <person name="Kubicek C.P."/>
            <person name="Liu B."/>
            <person name="Maccabe A."/>
            <person name="Meyer V."/>
            <person name="Mirabito P."/>
            <person name="Miskei M."/>
            <person name="Mos M."/>
            <person name="Mullins J."/>
            <person name="Nelson D.R."/>
            <person name="Nielsen J."/>
            <person name="Oakley B.R."/>
            <person name="Osmani S.A."/>
            <person name="Pakula T."/>
            <person name="Paszewski A."/>
            <person name="Paulsen I."/>
            <person name="Pilsyk S."/>
            <person name="Pocsi I."/>
            <person name="Punt P.J."/>
            <person name="Ram A.F."/>
            <person name="Ren Q."/>
            <person name="Robellet X."/>
            <person name="Robson G."/>
            <person name="Seiboth B."/>
            <person name="van Solingen P."/>
            <person name="Specht T."/>
            <person name="Sun J."/>
            <person name="Taheri-Talesh N."/>
            <person name="Takeshita N."/>
            <person name="Ussery D."/>
            <person name="vanKuyk P.A."/>
            <person name="Visser H."/>
            <person name="van de Vondervoort P.J."/>
            <person name="de Vries R.P."/>
            <person name="Walton J."/>
            <person name="Xiang X."/>
            <person name="Xiong Y."/>
            <person name="Zeng A.P."/>
            <person name="Brandt B.W."/>
            <person name="Cornell M.J."/>
            <person name="van den Hondel C.A."/>
            <person name="Visser J."/>
            <person name="Oliver S.G."/>
            <person name="Turner G."/>
        </authorList>
    </citation>
    <scope>GENOME REANNOTATION</scope>
    <source>
        <strain evidence="2">FGSC A4 / ATCC 38163 / CBS 112.46 / NRRL 194 / M139</strain>
    </source>
</reference>
<dbReference type="InParanoid" id="C8VCQ3"/>
<protein>
    <submittedName>
        <fullName evidence="1">Uncharacterized protein</fullName>
    </submittedName>
</protein>
<dbReference type="Proteomes" id="UP000000560">
    <property type="component" value="Chromosome IV"/>
</dbReference>
<gene>
    <name evidence="1" type="ORF">ANIA_11553</name>
</gene>
<name>C8VCQ3_EMENI</name>
<keyword evidence="2" id="KW-1185">Reference proteome</keyword>
<dbReference type="EMBL" id="BN001304">
    <property type="protein sequence ID" value="CBF78662.1"/>
    <property type="molecule type" value="Genomic_DNA"/>
</dbReference>
<dbReference type="RefSeq" id="XP_050467857.1">
    <property type="nucleotide sequence ID" value="XM_050611879.1"/>
</dbReference>
<proteinExistence type="predicted"/>
<organism evidence="1 2">
    <name type="scientific">Emericella nidulans (strain FGSC A4 / ATCC 38163 / CBS 112.46 / NRRL 194 / M139)</name>
    <name type="common">Aspergillus nidulans</name>
    <dbReference type="NCBI Taxonomy" id="227321"/>
    <lineage>
        <taxon>Eukaryota</taxon>
        <taxon>Fungi</taxon>
        <taxon>Dikarya</taxon>
        <taxon>Ascomycota</taxon>
        <taxon>Pezizomycotina</taxon>
        <taxon>Eurotiomycetes</taxon>
        <taxon>Eurotiomycetidae</taxon>
        <taxon>Eurotiales</taxon>
        <taxon>Aspergillaceae</taxon>
        <taxon>Aspergillus</taxon>
        <taxon>Aspergillus subgen. Nidulantes</taxon>
    </lineage>
</organism>
<evidence type="ECO:0000313" key="2">
    <source>
        <dbReference type="Proteomes" id="UP000000560"/>
    </source>
</evidence>
<sequence length="95" mass="10449">MTGQVSSTVLRLRGSAKQCSATSRALFKHYFSTSAEKNTDPASIQLVESLHQKNGNLSTRLTDGEVKLIISSYWPAIISTYFSFPGNVDLYAFTP</sequence>
<accession>C8VCQ3</accession>
<dbReference type="AlphaFoldDB" id="C8VCQ3"/>